<dbReference type="InterPro" id="IPR010331">
    <property type="entry name" value="ExoD"/>
</dbReference>
<name>A0ABQ1KJT0_9RHOB</name>
<evidence type="ECO:0000313" key="3">
    <source>
        <dbReference type="Proteomes" id="UP000645462"/>
    </source>
</evidence>
<dbReference type="Proteomes" id="UP000645462">
    <property type="component" value="Unassembled WGS sequence"/>
</dbReference>
<sequence length="204" mass="21608">MTAVPAEDMAISERLDALAAEAGTGTVTLGWVLEQLNERAFGLFLLVLALPCCIPFLYGIPQVVALPLMLISVQILLGRRIPWLPKRLAARTVSSTDLHSLAQRAGPWLRRIETISRPRLGLLTRAPVDQVVGAALVLFSASILVPLPGTNTVPGIGVVAIAMGLLQRDGILVILGMILGTAWIATLLIAGATLASLIKTWIGV</sequence>
<dbReference type="EMBL" id="BMFC01000003">
    <property type="protein sequence ID" value="GGC02593.1"/>
    <property type="molecule type" value="Genomic_DNA"/>
</dbReference>
<gene>
    <name evidence="2" type="ORF">GCM10011363_18970</name>
</gene>
<protein>
    <recommendedName>
        <fullName evidence="4">Exopolysaccharide biosynthesis protein</fullName>
    </recommendedName>
</protein>
<keyword evidence="1" id="KW-0812">Transmembrane</keyword>
<evidence type="ECO:0000313" key="2">
    <source>
        <dbReference type="EMBL" id="GGC02593.1"/>
    </source>
</evidence>
<dbReference type="PIRSF" id="PIRSF033239">
    <property type="entry name" value="ExoD"/>
    <property type="match status" value="1"/>
</dbReference>
<dbReference type="Pfam" id="PF06055">
    <property type="entry name" value="ExoD"/>
    <property type="match status" value="1"/>
</dbReference>
<dbReference type="PANTHER" id="PTHR41795">
    <property type="entry name" value="EXOPOLYSACCHARIDE SYNTHESIS PROTEIN"/>
    <property type="match status" value="1"/>
</dbReference>
<feature type="transmembrane region" description="Helical" evidence="1">
    <location>
        <begin position="170"/>
        <end position="198"/>
    </location>
</feature>
<reference evidence="3" key="1">
    <citation type="journal article" date="2019" name="Int. J. Syst. Evol. Microbiol.">
        <title>The Global Catalogue of Microorganisms (GCM) 10K type strain sequencing project: providing services to taxonomists for standard genome sequencing and annotation.</title>
        <authorList>
            <consortium name="The Broad Institute Genomics Platform"/>
            <consortium name="The Broad Institute Genome Sequencing Center for Infectious Disease"/>
            <person name="Wu L."/>
            <person name="Ma J."/>
        </authorList>
    </citation>
    <scope>NUCLEOTIDE SEQUENCE [LARGE SCALE GENOMIC DNA]</scope>
    <source>
        <strain evidence="3">CGMCC 1.12478</strain>
    </source>
</reference>
<accession>A0ABQ1KJT0</accession>
<keyword evidence="1" id="KW-1133">Transmembrane helix</keyword>
<evidence type="ECO:0008006" key="4">
    <source>
        <dbReference type="Google" id="ProtNLM"/>
    </source>
</evidence>
<evidence type="ECO:0000256" key="1">
    <source>
        <dbReference type="SAM" id="Phobius"/>
    </source>
</evidence>
<keyword evidence="3" id="KW-1185">Reference proteome</keyword>
<dbReference type="PANTHER" id="PTHR41795:SF1">
    <property type="entry name" value="EXOPOLYSACCHARIDE SYNTHESIS PROTEIN"/>
    <property type="match status" value="1"/>
</dbReference>
<feature type="transmembrane region" description="Helical" evidence="1">
    <location>
        <begin position="40"/>
        <end position="58"/>
    </location>
</feature>
<dbReference type="RefSeq" id="WP_188481777.1">
    <property type="nucleotide sequence ID" value="NZ_BMFC01000003.1"/>
</dbReference>
<keyword evidence="1" id="KW-0472">Membrane</keyword>
<organism evidence="2 3">
    <name type="scientific">Marivita lacus</name>
    <dbReference type="NCBI Taxonomy" id="1323742"/>
    <lineage>
        <taxon>Bacteria</taxon>
        <taxon>Pseudomonadati</taxon>
        <taxon>Pseudomonadota</taxon>
        <taxon>Alphaproteobacteria</taxon>
        <taxon>Rhodobacterales</taxon>
        <taxon>Roseobacteraceae</taxon>
        <taxon>Marivita</taxon>
    </lineage>
</organism>
<proteinExistence type="predicted"/>
<comment type="caution">
    <text evidence="2">The sequence shown here is derived from an EMBL/GenBank/DDBJ whole genome shotgun (WGS) entry which is preliminary data.</text>
</comment>